<accession>A0A0H2TP34</accession>
<keyword evidence="1" id="KW-0812">Transmembrane</keyword>
<proteinExistence type="predicted"/>
<feature type="non-terminal residue" evidence="2">
    <location>
        <position position="108"/>
    </location>
</feature>
<feature type="transmembrane region" description="Helical" evidence="1">
    <location>
        <begin position="85"/>
        <end position="107"/>
    </location>
</feature>
<evidence type="ECO:0000256" key="1">
    <source>
        <dbReference type="SAM" id="Phobius"/>
    </source>
</evidence>
<reference evidence="2" key="2">
    <citation type="submission" date="2011-03" db="EMBL/GenBank/DDBJ databases">
        <title>Annotation of Magnaporthe poae ATCC 64411.</title>
        <authorList>
            <person name="Ma L.-J."/>
            <person name="Dead R."/>
            <person name="Young S.K."/>
            <person name="Zeng Q."/>
            <person name="Gargeya S."/>
            <person name="Fitzgerald M."/>
            <person name="Haas B."/>
            <person name="Abouelleil A."/>
            <person name="Alvarado L."/>
            <person name="Arachchi H.M."/>
            <person name="Berlin A."/>
            <person name="Brown A."/>
            <person name="Chapman S.B."/>
            <person name="Chen Z."/>
            <person name="Dunbar C."/>
            <person name="Freedman E."/>
            <person name="Gearin G."/>
            <person name="Gellesch M."/>
            <person name="Goldberg J."/>
            <person name="Griggs A."/>
            <person name="Gujja S."/>
            <person name="Heiman D."/>
            <person name="Howarth C."/>
            <person name="Larson L."/>
            <person name="Lui A."/>
            <person name="MacDonald P.J.P."/>
            <person name="Mehta T."/>
            <person name="Montmayeur A."/>
            <person name="Murphy C."/>
            <person name="Neiman D."/>
            <person name="Pearson M."/>
            <person name="Priest M."/>
            <person name="Roberts A."/>
            <person name="Saif S."/>
            <person name="Shea T."/>
            <person name="Shenoy N."/>
            <person name="Sisk P."/>
            <person name="Stolte C."/>
            <person name="Sykes S."/>
            <person name="Yandava C."/>
            <person name="Wortman J."/>
            <person name="Nusbaum C."/>
            <person name="Birren B."/>
        </authorList>
    </citation>
    <scope>NUCLEOTIDE SEQUENCE</scope>
    <source>
        <strain evidence="2">ATCC 64411</strain>
    </source>
</reference>
<organism evidence="2">
    <name type="scientific">Magnaporthiopsis poae (strain ATCC 64411 / 73-15)</name>
    <name type="common">Kentucky bluegrass fungus</name>
    <name type="synonym">Magnaporthe poae</name>
    <dbReference type="NCBI Taxonomy" id="644358"/>
    <lineage>
        <taxon>Eukaryota</taxon>
        <taxon>Fungi</taxon>
        <taxon>Dikarya</taxon>
        <taxon>Ascomycota</taxon>
        <taxon>Pezizomycotina</taxon>
        <taxon>Sordariomycetes</taxon>
        <taxon>Sordariomycetidae</taxon>
        <taxon>Magnaporthales</taxon>
        <taxon>Magnaporthaceae</taxon>
        <taxon>Magnaporthiopsis</taxon>
    </lineage>
</organism>
<name>A0A0H2TP34_MAGP6</name>
<evidence type="ECO:0008006" key="3">
    <source>
        <dbReference type="Google" id="ProtNLM"/>
    </source>
</evidence>
<protein>
    <recommendedName>
        <fullName evidence="3">PSI domain-containing protein</fullName>
    </recommendedName>
</protein>
<reference evidence="2" key="1">
    <citation type="submission" date="2010-05" db="EMBL/GenBank/DDBJ databases">
        <title>The Genome Sequence of Magnaporthe poae strain ATCC 64411.</title>
        <authorList>
            <consortium name="The Broad Institute Genome Sequencing Platform"/>
            <consortium name="Broad Institute Genome Sequencing Center for Infectious Disease"/>
            <person name="Ma L.-J."/>
            <person name="Dead R."/>
            <person name="Young S."/>
            <person name="Zeng Q."/>
            <person name="Koehrsen M."/>
            <person name="Alvarado L."/>
            <person name="Berlin A."/>
            <person name="Chapman S.B."/>
            <person name="Chen Z."/>
            <person name="Freedman E."/>
            <person name="Gellesch M."/>
            <person name="Goldberg J."/>
            <person name="Griggs A."/>
            <person name="Gujja S."/>
            <person name="Heilman E.R."/>
            <person name="Heiman D."/>
            <person name="Hepburn T."/>
            <person name="Howarth C."/>
            <person name="Jen D."/>
            <person name="Larson L."/>
            <person name="Mehta T."/>
            <person name="Neiman D."/>
            <person name="Pearson M."/>
            <person name="Roberts A."/>
            <person name="Saif S."/>
            <person name="Shea T."/>
            <person name="Shenoy N."/>
            <person name="Sisk P."/>
            <person name="Stolte C."/>
            <person name="Sykes S."/>
            <person name="Walk T."/>
            <person name="White J."/>
            <person name="Yandava C."/>
            <person name="Haas B."/>
            <person name="Nusbaum C."/>
            <person name="Birren B."/>
        </authorList>
    </citation>
    <scope>NUCLEOTIDE SEQUENCE</scope>
    <source>
        <strain evidence="2">ATCC 64411</strain>
    </source>
</reference>
<evidence type="ECO:0000313" key="2">
    <source>
        <dbReference type="EMBL" id="KLU85307.1"/>
    </source>
</evidence>
<keyword evidence="1" id="KW-0472">Membrane</keyword>
<dbReference type="OrthoDB" id="5427091at2759"/>
<sequence length="108" mass="12292">MRPPRESFNISDWEDDKQFLRCWRHQDCQPCLVEDGCSWCPFASSWTCTPNAYSIPLLAPAYNENICPHWAERWEIRTRPLGCQVSTITALTGAVSIASTLTIVALVF</sequence>
<gene>
    <name evidence="2" type="ORF">MAPG_04335</name>
</gene>
<dbReference type="VEuPathDB" id="FungiDB:MAPG_04335"/>
<dbReference type="AlphaFoldDB" id="A0A0H2TP34"/>
<keyword evidence="1" id="KW-1133">Transmembrane helix</keyword>
<dbReference type="EMBL" id="GL876968">
    <property type="protein sequence ID" value="KLU85307.1"/>
    <property type="molecule type" value="Genomic_DNA"/>
</dbReference>